<reference evidence="2 3" key="1">
    <citation type="submission" date="2021-12" db="EMBL/GenBank/DDBJ databases">
        <title>Complete genome sequence of Phytobacter diazotrophicus TA9734.</title>
        <authorList>
            <person name="Kubota H."/>
            <person name="Nakayama Y."/>
            <person name="Ariyoshi T."/>
        </authorList>
    </citation>
    <scope>NUCLEOTIDE SEQUENCE [LARGE SCALE GENOMIC DNA]</scope>
    <source>
        <strain evidence="2 3">TA9734</strain>
    </source>
</reference>
<evidence type="ECO:0000313" key="3">
    <source>
        <dbReference type="Proteomes" id="UP001320460"/>
    </source>
</evidence>
<evidence type="ECO:0000256" key="1">
    <source>
        <dbReference type="SAM" id="Phobius"/>
    </source>
</evidence>
<keyword evidence="3" id="KW-1185">Reference proteome</keyword>
<dbReference type="Proteomes" id="UP001320460">
    <property type="component" value="Chromosome"/>
</dbReference>
<evidence type="ECO:0000313" key="2">
    <source>
        <dbReference type="EMBL" id="BDD50466.1"/>
    </source>
</evidence>
<sequence length="220" mass="24346">MKTKTNNIPQAAEDVNVEAVKEMLPASPAVAVDNDEKYIPFLMIFAVQLIGSCISLINLGGYTAYTYKMQTPALAKAGYDKLAKRFAKALPQENLYTLSDTIFRIGYIYGVNLFEYNRKSILSLIDKSGNPVLSDEGDIGSLDADYAEISEQLLNGPYTSKKFLTLHKDCILSAHVNPSVEKTQRGVVIKTGKRLISFAPEDDVQRRADLFTRIVSVLKA</sequence>
<name>A0ABN6LMR1_9ENTR</name>
<protein>
    <submittedName>
        <fullName evidence="2">Uncharacterized protein</fullName>
    </submittedName>
</protein>
<feature type="transmembrane region" description="Helical" evidence="1">
    <location>
        <begin position="38"/>
        <end position="59"/>
    </location>
</feature>
<dbReference type="RefSeq" id="WP_125124319.1">
    <property type="nucleotide sequence ID" value="NZ_AP025334.1"/>
</dbReference>
<keyword evidence="1" id="KW-0812">Transmembrane</keyword>
<accession>A0ABN6LMR1</accession>
<keyword evidence="1" id="KW-1133">Transmembrane helix</keyword>
<gene>
    <name evidence="2" type="ORF">PDTA9734_19530</name>
</gene>
<keyword evidence="1" id="KW-0472">Membrane</keyword>
<dbReference type="EMBL" id="AP025334">
    <property type="protein sequence ID" value="BDD50466.1"/>
    <property type="molecule type" value="Genomic_DNA"/>
</dbReference>
<organism evidence="2 3">
    <name type="scientific">Phytobacter diazotrophicus</name>
    <dbReference type="NCBI Taxonomy" id="395631"/>
    <lineage>
        <taxon>Bacteria</taxon>
        <taxon>Pseudomonadati</taxon>
        <taxon>Pseudomonadota</taxon>
        <taxon>Gammaproteobacteria</taxon>
        <taxon>Enterobacterales</taxon>
        <taxon>Enterobacteriaceae</taxon>
        <taxon>Phytobacter</taxon>
    </lineage>
</organism>
<proteinExistence type="predicted"/>